<gene>
    <name evidence="2" type="ORF">BA177_05230</name>
</gene>
<evidence type="ECO:0000259" key="1">
    <source>
        <dbReference type="PROSITE" id="PS50994"/>
    </source>
</evidence>
<evidence type="ECO:0000313" key="2">
    <source>
        <dbReference type="EMBL" id="ANO50689.1"/>
    </source>
</evidence>
<dbReference type="InterPro" id="IPR036397">
    <property type="entry name" value="RNaseH_sf"/>
</dbReference>
<dbReference type="PROSITE" id="PS50994">
    <property type="entry name" value="INTEGRASE"/>
    <property type="match status" value="1"/>
</dbReference>
<dbReference type="AlphaFoldDB" id="A0A193LE77"/>
<dbReference type="KEGG" id="woc:BA177_05230"/>
<dbReference type="NCBIfam" id="NF033516">
    <property type="entry name" value="transpos_IS3"/>
    <property type="match status" value="1"/>
</dbReference>
<name>A0A193LE77_9GAMM</name>
<dbReference type="Proteomes" id="UP000092695">
    <property type="component" value="Chromosome"/>
</dbReference>
<reference evidence="2 3" key="1">
    <citation type="submission" date="2016-06" db="EMBL/GenBank/DDBJ databases">
        <title>Complete genome sequence of a deep-branching marine Gamma Proteobacterium Woeseia oceani type strain XK5.</title>
        <authorList>
            <person name="Mu D."/>
            <person name="Du Z."/>
        </authorList>
    </citation>
    <scope>NUCLEOTIDE SEQUENCE [LARGE SCALE GENOMIC DNA]</scope>
    <source>
        <strain evidence="2 3">XK5</strain>
    </source>
</reference>
<dbReference type="Gene3D" id="3.30.420.10">
    <property type="entry name" value="Ribonuclease H-like superfamily/Ribonuclease H"/>
    <property type="match status" value="1"/>
</dbReference>
<evidence type="ECO:0000313" key="3">
    <source>
        <dbReference type="Proteomes" id="UP000092695"/>
    </source>
</evidence>
<dbReference type="PANTHER" id="PTHR47515:SF2">
    <property type="entry name" value="INTEGRASE CORE DOMAIN PROTEIN"/>
    <property type="match status" value="1"/>
</dbReference>
<proteinExistence type="predicted"/>
<dbReference type="GO" id="GO:0015074">
    <property type="term" value="P:DNA integration"/>
    <property type="evidence" value="ECO:0007669"/>
    <property type="project" value="InterPro"/>
</dbReference>
<protein>
    <recommendedName>
        <fullName evidence="1">Integrase catalytic domain-containing protein</fullName>
    </recommendedName>
</protein>
<dbReference type="InterPro" id="IPR048020">
    <property type="entry name" value="Transpos_IS3"/>
</dbReference>
<dbReference type="OrthoDB" id="9774685at2"/>
<dbReference type="InterPro" id="IPR012337">
    <property type="entry name" value="RNaseH-like_sf"/>
</dbReference>
<dbReference type="STRING" id="1548547.BA177_05230"/>
<dbReference type="Pfam" id="PF13683">
    <property type="entry name" value="rve_3"/>
    <property type="match status" value="1"/>
</dbReference>
<accession>A0A193LE77</accession>
<organism evidence="2 3">
    <name type="scientific">Woeseia oceani</name>
    <dbReference type="NCBI Taxonomy" id="1548547"/>
    <lineage>
        <taxon>Bacteria</taxon>
        <taxon>Pseudomonadati</taxon>
        <taxon>Pseudomonadota</taxon>
        <taxon>Gammaproteobacteria</taxon>
        <taxon>Woeseiales</taxon>
        <taxon>Woeseiaceae</taxon>
        <taxon>Woeseia</taxon>
    </lineage>
</organism>
<dbReference type="PANTHER" id="PTHR47515">
    <property type="entry name" value="LOW CALCIUM RESPONSE LOCUS PROTEIN T"/>
    <property type="match status" value="1"/>
</dbReference>
<feature type="domain" description="Integrase catalytic" evidence="1">
    <location>
        <begin position="112"/>
        <end position="273"/>
    </location>
</feature>
<keyword evidence="3" id="KW-1185">Reference proteome</keyword>
<sequence>MVSLAERRRCVTYLRNQYEISERRACQAIQLNRSSYRYVGQQELVDAAYEEVVRLSERYPYFGYRKIYDLMRGSWSISRETVRLIRRREGLQVIKKRRKRKVLGMTTQWVNQARYPNHVWSYDFVFDQTEDARQLKCMTVVDEYTRQGFEITVGRSLTATDVIRVLEKLFEEHGRPVCLRSDNGPEMVSKAVQTWLKEKHVDMHYIDPGSPWQNAYCESFNSIFRSTCLDRWLFGSMTEARVVINQWLEEYNTIRPHGSLGGMNPKHYLQRWNEENTNQQPEILTA</sequence>
<dbReference type="SUPFAM" id="SSF53098">
    <property type="entry name" value="Ribonuclease H-like"/>
    <property type="match status" value="1"/>
</dbReference>
<dbReference type="GO" id="GO:0003676">
    <property type="term" value="F:nucleic acid binding"/>
    <property type="evidence" value="ECO:0007669"/>
    <property type="project" value="InterPro"/>
</dbReference>
<dbReference type="EMBL" id="CP016268">
    <property type="protein sequence ID" value="ANO50689.1"/>
    <property type="molecule type" value="Genomic_DNA"/>
</dbReference>
<dbReference type="InterPro" id="IPR001584">
    <property type="entry name" value="Integrase_cat-core"/>
</dbReference>